<keyword evidence="5" id="KW-1185">Reference proteome</keyword>
<protein>
    <recommendedName>
        <fullName evidence="3">CCHC-type domain-containing protein</fullName>
    </recommendedName>
</protein>
<dbReference type="InterPro" id="IPR001878">
    <property type="entry name" value="Znf_CCHC"/>
</dbReference>
<accession>A0AAW0GG38</accession>
<sequence>MSRITDVLVVKDRFLNGLNGALKQKVLNINPTNLDTFDKLYATTQRLDEDWRAHSGPSNSGGSFNPGRKKMFFKRVRQLNDQEKATMMKEGKCFGCRKVGHLAKDCPDKGQKGSSVNQIRTILNGLDNVEKKETLEALENQGF</sequence>
<dbReference type="Proteomes" id="UP001385951">
    <property type="component" value="Unassembled WGS sequence"/>
</dbReference>
<dbReference type="InterPro" id="IPR036875">
    <property type="entry name" value="Znf_CCHC_sf"/>
</dbReference>
<feature type="domain" description="CCHC-type" evidence="3">
    <location>
        <begin position="92"/>
        <end position="108"/>
    </location>
</feature>
<dbReference type="EMBL" id="JASBNA010000010">
    <property type="protein sequence ID" value="KAK7688456.1"/>
    <property type="molecule type" value="Genomic_DNA"/>
</dbReference>
<dbReference type="SUPFAM" id="SSF57756">
    <property type="entry name" value="Retrovirus zinc finger-like domains"/>
    <property type="match status" value="1"/>
</dbReference>
<dbReference type="AlphaFoldDB" id="A0AAW0GG38"/>
<comment type="caution">
    <text evidence="4">The sequence shown here is derived from an EMBL/GenBank/DDBJ whole genome shotgun (WGS) entry which is preliminary data.</text>
</comment>
<organism evidence="4 5">
    <name type="scientific">Cerrena zonata</name>
    <dbReference type="NCBI Taxonomy" id="2478898"/>
    <lineage>
        <taxon>Eukaryota</taxon>
        <taxon>Fungi</taxon>
        <taxon>Dikarya</taxon>
        <taxon>Basidiomycota</taxon>
        <taxon>Agaricomycotina</taxon>
        <taxon>Agaricomycetes</taxon>
        <taxon>Polyporales</taxon>
        <taxon>Cerrenaceae</taxon>
        <taxon>Cerrena</taxon>
    </lineage>
</organism>
<keyword evidence="2" id="KW-0863">Zinc-finger</keyword>
<keyword evidence="2" id="KW-0862">Zinc</keyword>
<keyword evidence="1" id="KW-0507">mRNA processing</keyword>
<evidence type="ECO:0000259" key="3">
    <source>
        <dbReference type="PROSITE" id="PS50158"/>
    </source>
</evidence>
<evidence type="ECO:0000313" key="5">
    <source>
        <dbReference type="Proteomes" id="UP001385951"/>
    </source>
</evidence>
<evidence type="ECO:0000256" key="1">
    <source>
        <dbReference type="ARBA" id="ARBA00022664"/>
    </source>
</evidence>
<gene>
    <name evidence="4" type="ORF">QCA50_007994</name>
</gene>
<dbReference type="GO" id="GO:0008270">
    <property type="term" value="F:zinc ion binding"/>
    <property type="evidence" value="ECO:0007669"/>
    <property type="project" value="UniProtKB-KW"/>
</dbReference>
<dbReference type="PROSITE" id="PS50158">
    <property type="entry name" value="ZF_CCHC"/>
    <property type="match status" value="1"/>
</dbReference>
<dbReference type="Gene3D" id="4.10.60.10">
    <property type="entry name" value="Zinc finger, CCHC-type"/>
    <property type="match status" value="1"/>
</dbReference>
<name>A0AAW0GG38_9APHY</name>
<dbReference type="Pfam" id="PF00098">
    <property type="entry name" value="zf-CCHC"/>
    <property type="match status" value="1"/>
</dbReference>
<dbReference type="GO" id="GO:0003676">
    <property type="term" value="F:nucleic acid binding"/>
    <property type="evidence" value="ECO:0007669"/>
    <property type="project" value="InterPro"/>
</dbReference>
<evidence type="ECO:0000256" key="2">
    <source>
        <dbReference type="PROSITE-ProRule" id="PRU00047"/>
    </source>
</evidence>
<keyword evidence="2" id="KW-0479">Metal-binding</keyword>
<dbReference type="GO" id="GO:0006397">
    <property type="term" value="P:mRNA processing"/>
    <property type="evidence" value="ECO:0007669"/>
    <property type="project" value="UniProtKB-KW"/>
</dbReference>
<dbReference type="SMART" id="SM00343">
    <property type="entry name" value="ZnF_C2HC"/>
    <property type="match status" value="1"/>
</dbReference>
<evidence type="ECO:0000313" key="4">
    <source>
        <dbReference type="EMBL" id="KAK7688456.1"/>
    </source>
</evidence>
<reference evidence="4 5" key="1">
    <citation type="submission" date="2022-09" db="EMBL/GenBank/DDBJ databases">
        <authorList>
            <person name="Palmer J.M."/>
        </authorList>
    </citation>
    <scope>NUCLEOTIDE SEQUENCE [LARGE SCALE GENOMIC DNA]</scope>
    <source>
        <strain evidence="4 5">DSM 7382</strain>
    </source>
</reference>
<proteinExistence type="predicted"/>